<evidence type="ECO:0000313" key="10">
    <source>
        <dbReference type="EMBL" id="RED46728.1"/>
    </source>
</evidence>
<evidence type="ECO:0000256" key="2">
    <source>
        <dbReference type="ARBA" id="ARBA00012438"/>
    </source>
</evidence>
<dbReference type="InterPro" id="IPR005467">
    <property type="entry name" value="His_kinase_dom"/>
</dbReference>
<keyword evidence="11" id="KW-1185">Reference proteome</keyword>
<dbReference type="PANTHER" id="PTHR43304">
    <property type="entry name" value="PHYTOCHROME-LIKE PROTEIN CPH1"/>
    <property type="match status" value="1"/>
</dbReference>
<name>A0A3D9HB76_9FLAO</name>
<dbReference type="PROSITE" id="PS50113">
    <property type="entry name" value="PAC"/>
    <property type="match status" value="2"/>
</dbReference>
<dbReference type="Pfam" id="PF13426">
    <property type="entry name" value="PAS_9"/>
    <property type="match status" value="2"/>
</dbReference>
<feature type="coiled-coil region" evidence="6">
    <location>
        <begin position="6"/>
        <end position="47"/>
    </location>
</feature>
<dbReference type="FunFam" id="3.30.565.10:FF:000006">
    <property type="entry name" value="Sensor histidine kinase WalK"/>
    <property type="match status" value="1"/>
</dbReference>
<dbReference type="PROSITE" id="PS50112">
    <property type="entry name" value="PAS"/>
    <property type="match status" value="2"/>
</dbReference>
<dbReference type="InterPro" id="IPR003661">
    <property type="entry name" value="HisK_dim/P_dom"/>
</dbReference>
<dbReference type="InterPro" id="IPR000014">
    <property type="entry name" value="PAS"/>
</dbReference>
<dbReference type="PANTHER" id="PTHR43304:SF1">
    <property type="entry name" value="PAC DOMAIN-CONTAINING PROTEIN"/>
    <property type="match status" value="1"/>
</dbReference>
<keyword evidence="5 10" id="KW-0418">Kinase</keyword>
<reference evidence="10 11" key="1">
    <citation type="submission" date="2018-07" db="EMBL/GenBank/DDBJ databases">
        <title>Genomic Encyclopedia of Type Strains, Phase III (KMG-III): the genomes of soil and plant-associated and newly described type strains.</title>
        <authorList>
            <person name="Whitman W."/>
        </authorList>
    </citation>
    <scope>NUCLEOTIDE SEQUENCE [LARGE SCALE GENOMIC DNA]</scope>
    <source>
        <strain evidence="10 11">CECT 7946</strain>
    </source>
</reference>
<feature type="domain" description="PAS" evidence="8">
    <location>
        <begin position="302"/>
        <end position="347"/>
    </location>
</feature>
<dbReference type="SUPFAM" id="SSF55785">
    <property type="entry name" value="PYP-like sensor domain (PAS domain)"/>
    <property type="match status" value="3"/>
</dbReference>
<feature type="domain" description="Histidine kinase" evidence="7">
    <location>
        <begin position="445"/>
        <end position="652"/>
    </location>
</feature>
<protein>
    <recommendedName>
        <fullName evidence="2">histidine kinase</fullName>
        <ecNumber evidence="2">2.7.13.3</ecNumber>
    </recommendedName>
</protein>
<comment type="catalytic activity">
    <reaction evidence="1">
        <text>ATP + protein L-histidine = ADP + protein N-phospho-L-histidine.</text>
        <dbReference type="EC" id="2.7.13.3"/>
    </reaction>
</comment>
<dbReference type="InterPro" id="IPR001610">
    <property type="entry name" value="PAC"/>
</dbReference>
<feature type="domain" description="PAC" evidence="9">
    <location>
        <begin position="120"/>
        <end position="172"/>
    </location>
</feature>
<keyword evidence="3" id="KW-0597">Phosphoprotein</keyword>
<evidence type="ECO:0000256" key="4">
    <source>
        <dbReference type="ARBA" id="ARBA00022679"/>
    </source>
</evidence>
<evidence type="ECO:0000259" key="9">
    <source>
        <dbReference type="PROSITE" id="PS50113"/>
    </source>
</evidence>
<dbReference type="Pfam" id="PF00512">
    <property type="entry name" value="HisKA"/>
    <property type="match status" value="1"/>
</dbReference>
<dbReference type="SUPFAM" id="SSF55874">
    <property type="entry name" value="ATPase domain of HSP90 chaperone/DNA topoisomerase II/histidine kinase"/>
    <property type="match status" value="1"/>
</dbReference>
<dbReference type="Gene3D" id="1.10.287.130">
    <property type="match status" value="1"/>
</dbReference>
<dbReference type="SUPFAM" id="SSF47384">
    <property type="entry name" value="Homodimeric domain of signal transducing histidine kinase"/>
    <property type="match status" value="1"/>
</dbReference>
<dbReference type="CDD" id="cd00082">
    <property type="entry name" value="HisKA"/>
    <property type="match status" value="1"/>
</dbReference>
<dbReference type="SMART" id="SM00091">
    <property type="entry name" value="PAS"/>
    <property type="match status" value="3"/>
</dbReference>
<dbReference type="Proteomes" id="UP000256980">
    <property type="component" value="Unassembled WGS sequence"/>
</dbReference>
<dbReference type="InterPro" id="IPR003594">
    <property type="entry name" value="HATPase_dom"/>
</dbReference>
<dbReference type="PRINTS" id="PR00344">
    <property type="entry name" value="BCTRLSENSOR"/>
</dbReference>
<dbReference type="PROSITE" id="PS50109">
    <property type="entry name" value="HIS_KIN"/>
    <property type="match status" value="1"/>
</dbReference>
<dbReference type="Pfam" id="PF02518">
    <property type="entry name" value="HATPase_c"/>
    <property type="match status" value="1"/>
</dbReference>
<evidence type="ECO:0000259" key="8">
    <source>
        <dbReference type="PROSITE" id="PS50112"/>
    </source>
</evidence>
<dbReference type="InterPro" id="IPR004358">
    <property type="entry name" value="Sig_transdc_His_kin-like_C"/>
</dbReference>
<keyword evidence="6" id="KW-0175">Coiled coil</keyword>
<evidence type="ECO:0000313" key="11">
    <source>
        <dbReference type="Proteomes" id="UP000256980"/>
    </source>
</evidence>
<keyword evidence="4" id="KW-0808">Transferase</keyword>
<accession>A0A3D9HB76</accession>
<dbReference type="SMART" id="SM00388">
    <property type="entry name" value="HisKA"/>
    <property type="match status" value="1"/>
</dbReference>
<gene>
    <name evidence="10" type="ORF">DFQ10_101501</name>
</gene>
<evidence type="ECO:0000256" key="6">
    <source>
        <dbReference type="SAM" id="Coils"/>
    </source>
</evidence>
<dbReference type="EMBL" id="QRDV01000001">
    <property type="protein sequence ID" value="RED46728.1"/>
    <property type="molecule type" value="Genomic_DNA"/>
</dbReference>
<dbReference type="InterPro" id="IPR036890">
    <property type="entry name" value="HATPase_C_sf"/>
</dbReference>
<dbReference type="NCBIfam" id="TIGR00229">
    <property type="entry name" value="sensory_box"/>
    <property type="match status" value="2"/>
</dbReference>
<dbReference type="Pfam" id="PF13188">
    <property type="entry name" value="PAS_8"/>
    <property type="match status" value="1"/>
</dbReference>
<evidence type="ECO:0000256" key="1">
    <source>
        <dbReference type="ARBA" id="ARBA00000085"/>
    </source>
</evidence>
<evidence type="ECO:0000256" key="5">
    <source>
        <dbReference type="ARBA" id="ARBA00022777"/>
    </source>
</evidence>
<dbReference type="GO" id="GO:0000155">
    <property type="term" value="F:phosphorelay sensor kinase activity"/>
    <property type="evidence" value="ECO:0007669"/>
    <property type="project" value="InterPro"/>
</dbReference>
<feature type="domain" description="PAS" evidence="8">
    <location>
        <begin position="48"/>
        <end position="85"/>
    </location>
</feature>
<sequence length="652" mass="74257">MSQEQVEILQRALTREKNARKAAEKILEEKSRELYFTSQKLENLLDEKSSELQGVFENIVDAYVVIDLNGNILKFNEAATKLFGYDIDREEVKIAKLIYKDDFQYAVDCFNNLQTTGFFKDYETRVYTKSKEVKWVHVNGSVVFDKNNKPIAAQGIVRDITEERASAERLIESENRLSTLILNLDSGIVLEDENRNIVLTNNKFCELFKINAQPADLHGKDCVTSAEQNKVLFKDPEGFLKRMSEIDDAKELVIGDELEMIDGTILERNYMPITIGEKSKGFLWTFTDVTLKRTYRKSLEAQKQKYYSIIANMHLGLVEVNTNDEILMINQSFSEMSGYSEEELLGKRGGEIFPVEGGSEIISIENEKRKKGESNSYEIKVNTKQGDIRYWLISGAPNYDINGNVVGSIGVHLDITELKALELQKEKLLLKLEKSNDELQEYAHIVSHDLKSPLRSIDALVSWLKEDNKGILDETSLKNFGLIEATLEKMEQLISDVLEYSSVGTDTNLKAEVDLNKMFSDLTTILYIPEHITVKALNQLPVITGDATKLQQLFQNLISNAVKFIDKEVGLVIIDFEDLKSHYKFSIKDNGIGIDKQFHDKIFKIFHALNKSKDSTGIGLSIVKKIVDLHEGQIWLESEPNVGTTFYFTLKK</sequence>
<dbReference type="CDD" id="cd00130">
    <property type="entry name" value="PAS"/>
    <property type="match status" value="2"/>
</dbReference>
<feature type="domain" description="PAC" evidence="9">
    <location>
        <begin position="375"/>
        <end position="427"/>
    </location>
</feature>
<dbReference type="Gene3D" id="3.30.450.20">
    <property type="entry name" value="PAS domain"/>
    <property type="match status" value="3"/>
</dbReference>
<dbReference type="InterPro" id="IPR036097">
    <property type="entry name" value="HisK_dim/P_sf"/>
</dbReference>
<dbReference type="RefSeq" id="WP_115815846.1">
    <property type="nucleotide sequence ID" value="NZ_QRDV01000001.1"/>
</dbReference>
<dbReference type="SMART" id="SM00086">
    <property type="entry name" value="PAC"/>
    <property type="match status" value="2"/>
</dbReference>
<comment type="caution">
    <text evidence="10">The sequence shown here is derived from an EMBL/GenBank/DDBJ whole genome shotgun (WGS) entry which is preliminary data.</text>
</comment>
<dbReference type="AlphaFoldDB" id="A0A3D9HB76"/>
<dbReference type="InterPro" id="IPR035965">
    <property type="entry name" value="PAS-like_dom_sf"/>
</dbReference>
<dbReference type="InterPro" id="IPR000700">
    <property type="entry name" value="PAS-assoc_C"/>
</dbReference>
<evidence type="ECO:0000259" key="7">
    <source>
        <dbReference type="PROSITE" id="PS50109"/>
    </source>
</evidence>
<dbReference type="OrthoDB" id="9781208at2"/>
<organism evidence="10 11">
    <name type="scientific">Winogradskyella eximia</name>
    <dbReference type="NCBI Taxonomy" id="262006"/>
    <lineage>
        <taxon>Bacteria</taxon>
        <taxon>Pseudomonadati</taxon>
        <taxon>Bacteroidota</taxon>
        <taxon>Flavobacteriia</taxon>
        <taxon>Flavobacteriales</taxon>
        <taxon>Flavobacteriaceae</taxon>
        <taxon>Winogradskyella</taxon>
    </lineage>
</organism>
<dbReference type="Gene3D" id="3.30.565.10">
    <property type="entry name" value="Histidine kinase-like ATPase, C-terminal domain"/>
    <property type="match status" value="1"/>
</dbReference>
<evidence type="ECO:0000256" key="3">
    <source>
        <dbReference type="ARBA" id="ARBA00022553"/>
    </source>
</evidence>
<proteinExistence type="predicted"/>
<dbReference type="InterPro" id="IPR052162">
    <property type="entry name" value="Sensor_kinase/Photoreceptor"/>
</dbReference>
<feature type="coiled-coil region" evidence="6">
    <location>
        <begin position="418"/>
        <end position="445"/>
    </location>
</feature>
<dbReference type="SMART" id="SM00387">
    <property type="entry name" value="HATPase_c"/>
    <property type="match status" value="1"/>
</dbReference>
<dbReference type="EC" id="2.7.13.3" evidence="2"/>